<dbReference type="PANTHER" id="PTHR30522">
    <property type="entry name" value="NUCLEOSIDE TRIPHOSPHATE PYROPHOSPHOHYDROLASE"/>
    <property type="match status" value="1"/>
</dbReference>
<gene>
    <name evidence="7" type="primary">mazG</name>
    <name evidence="7" type="ORF">FVE67_02355</name>
</gene>
<dbReference type="KEGG" id="tmai:FVE67_02355"/>
<dbReference type="InterPro" id="IPR048011">
    <property type="entry name" value="NTP-PPase_MazG-like_C"/>
</dbReference>
<keyword evidence="7" id="KW-0378">Hydrolase</keyword>
<dbReference type="GO" id="GO:0046052">
    <property type="term" value="P:UTP catabolic process"/>
    <property type="evidence" value="ECO:0007669"/>
    <property type="project" value="TreeGrafter"/>
</dbReference>
<dbReference type="Proteomes" id="UP000501253">
    <property type="component" value="Chromosome"/>
</dbReference>
<keyword evidence="8" id="KW-1185">Reference proteome</keyword>
<proteinExistence type="inferred from homology"/>
<evidence type="ECO:0000259" key="6">
    <source>
        <dbReference type="Pfam" id="PF03819"/>
    </source>
</evidence>
<dbReference type="GO" id="GO:0006203">
    <property type="term" value="P:dGTP catabolic process"/>
    <property type="evidence" value="ECO:0007669"/>
    <property type="project" value="TreeGrafter"/>
</dbReference>
<dbReference type="GO" id="GO:0046061">
    <property type="term" value="P:dATP catabolic process"/>
    <property type="evidence" value="ECO:0007669"/>
    <property type="project" value="TreeGrafter"/>
</dbReference>
<dbReference type="InterPro" id="IPR048015">
    <property type="entry name" value="NTP-PPase_MazG-like_N"/>
</dbReference>
<dbReference type="GO" id="GO:0047693">
    <property type="term" value="F:ATP diphosphatase activity"/>
    <property type="evidence" value="ECO:0007669"/>
    <property type="project" value="UniProtKB-EC"/>
</dbReference>
<evidence type="ECO:0000256" key="1">
    <source>
        <dbReference type="ARBA" id="ARBA00052141"/>
    </source>
</evidence>
<reference evidence="7 8" key="1">
    <citation type="submission" date="2019-08" db="EMBL/GenBank/DDBJ databases">
        <title>Complete genome sequence of Thermosulfurimonas marina SU872T, an anaerobic thermophilic chemolithoautotrophic bacterium isolated from a shallow marine hydrothermal vent.</title>
        <authorList>
            <person name="Allioux M."/>
            <person name="Jebbar M."/>
            <person name="Slobodkina G."/>
            <person name="Slobodkin A."/>
            <person name="Moalic Y."/>
            <person name="Frolova A."/>
            <person name="Shao Z."/>
            <person name="Alain K."/>
        </authorList>
    </citation>
    <scope>NUCLEOTIDE SEQUENCE [LARGE SCALE GENOMIC DNA]</scope>
    <source>
        <strain evidence="7 8">SU872</strain>
    </source>
</reference>
<name>A0A6H1WRB5_9BACT</name>
<feature type="coiled-coil region" evidence="5">
    <location>
        <begin position="163"/>
        <end position="193"/>
    </location>
</feature>
<dbReference type="EMBL" id="CP042909">
    <property type="protein sequence ID" value="QJA05708.1"/>
    <property type="molecule type" value="Genomic_DNA"/>
</dbReference>
<dbReference type="Gene3D" id="1.10.287.1080">
    <property type="entry name" value="MazG-like"/>
    <property type="match status" value="2"/>
</dbReference>
<dbReference type="InterPro" id="IPR004518">
    <property type="entry name" value="MazG-like_dom"/>
</dbReference>
<evidence type="ECO:0000256" key="2">
    <source>
        <dbReference type="ARBA" id="ARBA00061115"/>
    </source>
</evidence>
<evidence type="ECO:0000256" key="3">
    <source>
        <dbReference type="ARBA" id="ARBA00066372"/>
    </source>
</evidence>
<keyword evidence="5" id="KW-0175">Coiled coil</keyword>
<dbReference type="FunFam" id="1.10.287.1080:FF:000001">
    <property type="entry name" value="Nucleoside triphosphate pyrophosphohydrolase"/>
    <property type="match status" value="1"/>
</dbReference>
<dbReference type="InterPro" id="IPR011551">
    <property type="entry name" value="NTP_PyrPHydrolase_MazG"/>
</dbReference>
<dbReference type="AlphaFoldDB" id="A0A6H1WRB5"/>
<protein>
    <recommendedName>
        <fullName evidence="4">Nucleoside triphosphate pyrophosphohydrolase</fullName>
        <ecNumber evidence="3">3.6.1.8</ecNumber>
    </recommendedName>
</protein>
<dbReference type="SUPFAM" id="SSF101386">
    <property type="entry name" value="all-alpha NTP pyrophosphatases"/>
    <property type="match status" value="2"/>
</dbReference>
<dbReference type="NCBIfam" id="NF007113">
    <property type="entry name" value="PRK09562.1"/>
    <property type="match status" value="1"/>
</dbReference>
<sequence length="261" mass="30420">MGKEGELFESLLQIVARLRGPEGCPWDRQQTPESLRKYLVEEAYEAYEAVGEGRPEEVREELGDLLFLILMVAYIYQEKGLFRVAEMLELCAEKMIRRHPHVFGEERARDAEEVLARWQAVKAREAREKAEEHSVLGNLPRSLPALQRAYRLGERASRVGFDWASAEEVLPKLEEERRELEEALREGHRERIAEEIGDLLFTVANLARKLGVNPEEALKKTLIKFESRFRTMERSFREQGRELAEVPLSEMDALWEELKKR</sequence>
<dbReference type="Pfam" id="PF03819">
    <property type="entry name" value="MazG"/>
    <property type="match status" value="2"/>
</dbReference>
<accession>A0A6H1WRB5</accession>
<dbReference type="CDD" id="cd11528">
    <property type="entry name" value="NTP-PPase_MazG_Nterm"/>
    <property type="match status" value="1"/>
</dbReference>
<feature type="domain" description="NTP pyrophosphohydrolase MazG-like" evidence="6">
    <location>
        <begin position="30"/>
        <end position="103"/>
    </location>
</feature>
<dbReference type="GO" id="GO:0046076">
    <property type="term" value="P:dTTP catabolic process"/>
    <property type="evidence" value="ECO:0007669"/>
    <property type="project" value="TreeGrafter"/>
</dbReference>
<comment type="catalytic activity">
    <reaction evidence="1">
        <text>ATP + H2O = AMP + diphosphate + H(+)</text>
        <dbReference type="Rhea" id="RHEA:14245"/>
        <dbReference type="ChEBI" id="CHEBI:15377"/>
        <dbReference type="ChEBI" id="CHEBI:15378"/>
        <dbReference type="ChEBI" id="CHEBI:30616"/>
        <dbReference type="ChEBI" id="CHEBI:33019"/>
        <dbReference type="ChEBI" id="CHEBI:456215"/>
        <dbReference type="EC" id="3.6.1.8"/>
    </reaction>
</comment>
<dbReference type="GO" id="GO:0046047">
    <property type="term" value="P:TTP catabolic process"/>
    <property type="evidence" value="ECO:0007669"/>
    <property type="project" value="TreeGrafter"/>
</dbReference>
<dbReference type="GO" id="GO:0046081">
    <property type="term" value="P:dUTP catabolic process"/>
    <property type="evidence" value="ECO:0007669"/>
    <property type="project" value="TreeGrafter"/>
</dbReference>
<evidence type="ECO:0000313" key="7">
    <source>
        <dbReference type="EMBL" id="QJA05708.1"/>
    </source>
</evidence>
<feature type="domain" description="NTP pyrophosphohydrolase MazG-like" evidence="6">
    <location>
        <begin position="166"/>
        <end position="228"/>
    </location>
</feature>
<comment type="similarity">
    <text evidence="2">Belongs to the nucleoside triphosphate pyrophosphohydrolase family.</text>
</comment>
<dbReference type="NCBIfam" id="TIGR00444">
    <property type="entry name" value="mazG"/>
    <property type="match status" value="1"/>
</dbReference>
<dbReference type="CDD" id="cd11529">
    <property type="entry name" value="NTP-PPase_MazG_Cterm"/>
    <property type="match status" value="1"/>
</dbReference>
<evidence type="ECO:0000256" key="5">
    <source>
        <dbReference type="SAM" id="Coils"/>
    </source>
</evidence>
<evidence type="ECO:0000256" key="4">
    <source>
        <dbReference type="ARBA" id="ARBA00074799"/>
    </source>
</evidence>
<evidence type="ECO:0000313" key="8">
    <source>
        <dbReference type="Proteomes" id="UP000501253"/>
    </source>
</evidence>
<organism evidence="7 8">
    <name type="scientific">Thermosulfurimonas marina</name>
    <dbReference type="NCBI Taxonomy" id="2047767"/>
    <lineage>
        <taxon>Bacteria</taxon>
        <taxon>Pseudomonadati</taxon>
        <taxon>Thermodesulfobacteriota</taxon>
        <taxon>Thermodesulfobacteria</taxon>
        <taxon>Thermodesulfobacteriales</taxon>
        <taxon>Thermodesulfobacteriaceae</taxon>
        <taxon>Thermosulfurimonas</taxon>
    </lineage>
</organism>
<dbReference type="GO" id="GO:0006950">
    <property type="term" value="P:response to stress"/>
    <property type="evidence" value="ECO:0007669"/>
    <property type="project" value="UniProtKB-ARBA"/>
</dbReference>
<dbReference type="FunFam" id="1.10.287.1080:FF:000003">
    <property type="entry name" value="Nucleoside triphosphate pyrophosphohydrolase"/>
    <property type="match status" value="1"/>
</dbReference>
<dbReference type="RefSeq" id="WP_168719069.1">
    <property type="nucleotide sequence ID" value="NZ_CP042909.1"/>
</dbReference>
<dbReference type="PANTHER" id="PTHR30522:SF0">
    <property type="entry name" value="NUCLEOSIDE TRIPHOSPHATE PYROPHOSPHOHYDROLASE"/>
    <property type="match status" value="1"/>
</dbReference>
<dbReference type="EC" id="3.6.1.8" evidence="3"/>